<evidence type="ECO:0000256" key="2">
    <source>
        <dbReference type="ARBA" id="ARBA00023186"/>
    </source>
</evidence>
<evidence type="ECO:0000256" key="3">
    <source>
        <dbReference type="HAMAP-Rule" id="MF_01385"/>
    </source>
</evidence>
<dbReference type="RefSeq" id="WP_141334378.1">
    <property type="nucleotide sequence ID" value="NZ_JBDLZV010000001.1"/>
</dbReference>
<proteinExistence type="inferred from homology"/>
<dbReference type="InterPro" id="IPR002639">
    <property type="entry name" value="UreF"/>
</dbReference>
<comment type="subcellular location">
    <subcellularLocation>
        <location evidence="3">Cytoplasm</location>
    </subcellularLocation>
</comment>
<organism evidence="4 5">
    <name type="scientific">Paenibacillus validus</name>
    <dbReference type="NCBI Taxonomy" id="44253"/>
    <lineage>
        <taxon>Bacteria</taxon>
        <taxon>Bacillati</taxon>
        <taxon>Bacillota</taxon>
        <taxon>Bacilli</taxon>
        <taxon>Bacillales</taxon>
        <taxon>Paenibacillaceae</taxon>
        <taxon>Paenibacillus</taxon>
    </lineage>
</organism>
<dbReference type="InterPro" id="IPR038277">
    <property type="entry name" value="UreF_sf"/>
</dbReference>
<comment type="function">
    <text evidence="3">Required for maturation of urease via the functional incorporation of the urease nickel metallocenter.</text>
</comment>
<keyword evidence="1 3" id="KW-0996">Nickel insertion</keyword>
<evidence type="ECO:0000256" key="1">
    <source>
        <dbReference type="ARBA" id="ARBA00022988"/>
    </source>
</evidence>
<dbReference type="Proteomes" id="UP000450917">
    <property type="component" value="Unassembled WGS sequence"/>
</dbReference>
<keyword evidence="2 3" id="KW-0143">Chaperone</keyword>
<protein>
    <recommendedName>
        <fullName evidence="3">Urease accessory protein UreF</fullName>
    </recommendedName>
</protein>
<evidence type="ECO:0000313" key="5">
    <source>
        <dbReference type="Proteomes" id="UP000450917"/>
    </source>
</evidence>
<dbReference type="PANTHER" id="PTHR33620">
    <property type="entry name" value="UREASE ACCESSORY PROTEIN F"/>
    <property type="match status" value="1"/>
</dbReference>
<sequence>MLTWLQLAGGTFPTGSFNHSYGLETYIQSGRVRSAADVEAILLAYMDVYIQTDLIFVKQAYEAIRRNDTEAIETLQSYYSATKPASELHAASLKTGRSLLLGVRNLYAGQAPESFGRLKDPAMMYHYALAYGLSAAIMELPFHETAQTYMYAGLASLVSVATRIIPLGQNESQLVLFRLGRRLSELEIDDQELTLEKMNTFSPGLEIASMAHETLYTRLCMS</sequence>
<dbReference type="GO" id="GO:0016151">
    <property type="term" value="F:nickel cation binding"/>
    <property type="evidence" value="ECO:0007669"/>
    <property type="project" value="UniProtKB-UniRule"/>
</dbReference>
<name>A0A7X2ZAG1_9BACL</name>
<dbReference type="PANTHER" id="PTHR33620:SF1">
    <property type="entry name" value="UREASE ACCESSORY PROTEIN F"/>
    <property type="match status" value="1"/>
</dbReference>
<comment type="similarity">
    <text evidence="3">Belongs to the UreF family.</text>
</comment>
<gene>
    <name evidence="3" type="primary">ureF</name>
    <name evidence="4" type="ORF">GNP93_11475</name>
</gene>
<dbReference type="Pfam" id="PF01730">
    <property type="entry name" value="UreF"/>
    <property type="match status" value="1"/>
</dbReference>
<comment type="caution">
    <text evidence="4">The sequence shown here is derived from an EMBL/GenBank/DDBJ whole genome shotgun (WGS) entry which is preliminary data.</text>
</comment>
<dbReference type="HAMAP" id="MF_01385">
    <property type="entry name" value="UreF"/>
    <property type="match status" value="1"/>
</dbReference>
<dbReference type="GO" id="GO:0005737">
    <property type="term" value="C:cytoplasm"/>
    <property type="evidence" value="ECO:0007669"/>
    <property type="project" value="UniProtKB-SubCell"/>
</dbReference>
<dbReference type="AlphaFoldDB" id="A0A7X2ZAG1"/>
<keyword evidence="5" id="KW-1185">Reference proteome</keyword>
<accession>A0A7X2ZAG1</accession>
<keyword evidence="3" id="KW-0963">Cytoplasm</keyword>
<dbReference type="Gene3D" id="1.10.4190.10">
    <property type="entry name" value="Urease accessory protein UreF"/>
    <property type="match status" value="1"/>
</dbReference>
<reference evidence="4 5" key="1">
    <citation type="submission" date="2019-11" db="EMBL/GenBank/DDBJ databases">
        <title>Draft genome sequences of five Paenibacillus species of dairy origin.</title>
        <authorList>
            <person name="Olajide A.M."/>
            <person name="Chen S."/>
            <person name="Lapointe G."/>
        </authorList>
    </citation>
    <scope>NUCLEOTIDE SEQUENCE [LARGE SCALE GENOMIC DNA]</scope>
    <source>
        <strain evidence="4 5">2CS3</strain>
    </source>
</reference>
<evidence type="ECO:0000313" key="4">
    <source>
        <dbReference type="EMBL" id="MUG71299.1"/>
    </source>
</evidence>
<dbReference type="PIRSF" id="PIRSF009467">
    <property type="entry name" value="Ureas_acces_UreF"/>
    <property type="match status" value="1"/>
</dbReference>
<dbReference type="EMBL" id="WNZX01000008">
    <property type="protein sequence ID" value="MUG71299.1"/>
    <property type="molecule type" value="Genomic_DNA"/>
</dbReference>
<comment type="subunit">
    <text evidence="3">UreD, UreF and UreG form a complex that acts as a GTP-hydrolysis-dependent molecular chaperone, activating the urease apoprotein by helping to assemble the nickel containing metallocenter of UreC. The UreE protein probably delivers the nickel.</text>
</comment>